<name>A0A9P0XF69_PIEBR</name>
<keyword evidence="4" id="KW-0378">Hydrolase</keyword>
<dbReference type="Gene3D" id="3.40.630.20">
    <property type="entry name" value="Peptidase C15, pyroglutamyl peptidase I-like"/>
    <property type="match status" value="1"/>
</dbReference>
<dbReference type="GO" id="GO:0016920">
    <property type="term" value="F:pyroglutamyl-peptidase activity"/>
    <property type="evidence" value="ECO:0007669"/>
    <property type="project" value="InterPro"/>
</dbReference>
<protein>
    <recommendedName>
        <fullName evidence="8">Pyroglutamyl-peptidase 1</fullName>
    </recommendedName>
</protein>
<dbReference type="GO" id="GO:0006508">
    <property type="term" value="P:proteolysis"/>
    <property type="evidence" value="ECO:0007669"/>
    <property type="project" value="UniProtKB-KW"/>
</dbReference>
<dbReference type="PANTHER" id="PTHR23402">
    <property type="entry name" value="PROTEASE FAMILY C15 PYROGLUTAMYL-PEPTIDASE I-RELATED"/>
    <property type="match status" value="1"/>
</dbReference>
<dbReference type="EMBL" id="CALOZG010000029">
    <property type="protein sequence ID" value="CAH4032485.1"/>
    <property type="molecule type" value="Genomic_DNA"/>
</dbReference>
<keyword evidence="2" id="KW-0963">Cytoplasm</keyword>
<dbReference type="InterPro" id="IPR016125">
    <property type="entry name" value="Peptidase_C15-like"/>
</dbReference>
<accession>A0A9P0XF69</accession>
<evidence type="ECO:0000313" key="7">
    <source>
        <dbReference type="Proteomes" id="UP001152562"/>
    </source>
</evidence>
<keyword evidence="5" id="KW-0788">Thiol protease</keyword>
<dbReference type="PIRSF" id="PIRSF015592">
    <property type="entry name" value="Prld-crbxl_pptds"/>
    <property type="match status" value="1"/>
</dbReference>
<sequence>MNDLDYLFKPIVLVTGFGPFINHPINASWEAVKLLKKDEIEKKHKIELVQLELPVTYENVDEFVPALWETHEPKLTIHVGVSKIAKDITIEKQAHRKGYQRVDYFDKCPANNTCCAEGAIRIQTKLNVEKLCSDFNENSVDGSKAVVSLDAGRYLCEYIYYTSLSIDNNRTLFVHVPDLSIYSPEQTAHALEHILDLCLEQLHIPLPQAKEDENV</sequence>
<keyword evidence="3" id="KW-0645">Protease</keyword>
<dbReference type="InterPro" id="IPR000816">
    <property type="entry name" value="Peptidase_C15"/>
</dbReference>
<comment type="similarity">
    <text evidence="1">Belongs to the peptidase C15 family.</text>
</comment>
<evidence type="ECO:0008006" key="8">
    <source>
        <dbReference type="Google" id="ProtNLM"/>
    </source>
</evidence>
<dbReference type="PRINTS" id="PR00706">
    <property type="entry name" value="PYROGLUPTASE"/>
</dbReference>
<dbReference type="Pfam" id="PF01470">
    <property type="entry name" value="Peptidase_C15"/>
    <property type="match status" value="1"/>
</dbReference>
<organism evidence="6 7">
    <name type="scientific">Pieris brassicae</name>
    <name type="common">White butterfly</name>
    <name type="synonym">Large white butterfly</name>
    <dbReference type="NCBI Taxonomy" id="7116"/>
    <lineage>
        <taxon>Eukaryota</taxon>
        <taxon>Metazoa</taxon>
        <taxon>Ecdysozoa</taxon>
        <taxon>Arthropoda</taxon>
        <taxon>Hexapoda</taxon>
        <taxon>Insecta</taxon>
        <taxon>Pterygota</taxon>
        <taxon>Neoptera</taxon>
        <taxon>Endopterygota</taxon>
        <taxon>Lepidoptera</taxon>
        <taxon>Glossata</taxon>
        <taxon>Ditrysia</taxon>
        <taxon>Papilionoidea</taxon>
        <taxon>Pieridae</taxon>
        <taxon>Pierinae</taxon>
        <taxon>Pieris</taxon>
    </lineage>
</organism>
<comment type="caution">
    <text evidence="6">The sequence shown here is derived from an EMBL/GenBank/DDBJ whole genome shotgun (WGS) entry which is preliminary data.</text>
</comment>
<evidence type="ECO:0000256" key="4">
    <source>
        <dbReference type="ARBA" id="ARBA00022801"/>
    </source>
</evidence>
<evidence type="ECO:0000313" key="6">
    <source>
        <dbReference type="EMBL" id="CAH4032485.1"/>
    </source>
</evidence>
<dbReference type="GO" id="GO:0005829">
    <property type="term" value="C:cytosol"/>
    <property type="evidence" value="ECO:0007669"/>
    <property type="project" value="InterPro"/>
</dbReference>
<dbReference type="CDD" id="cd00501">
    <property type="entry name" value="Peptidase_C15"/>
    <property type="match status" value="1"/>
</dbReference>
<evidence type="ECO:0000256" key="1">
    <source>
        <dbReference type="ARBA" id="ARBA00006641"/>
    </source>
</evidence>
<evidence type="ECO:0000256" key="2">
    <source>
        <dbReference type="ARBA" id="ARBA00022490"/>
    </source>
</evidence>
<reference evidence="6" key="1">
    <citation type="submission" date="2022-05" db="EMBL/GenBank/DDBJ databases">
        <authorList>
            <person name="Okamura Y."/>
        </authorList>
    </citation>
    <scope>NUCLEOTIDE SEQUENCE</scope>
</reference>
<dbReference type="SUPFAM" id="SSF53182">
    <property type="entry name" value="Pyrrolidone carboxyl peptidase (pyroglutamate aminopeptidase)"/>
    <property type="match status" value="1"/>
</dbReference>
<evidence type="ECO:0000256" key="5">
    <source>
        <dbReference type="ARBA" id="ARBA00022807"/>
    </source>
</evidence>
<dbReference type="Proteomes" id="UP001152562">
    <property type="component" value="Unassembled WGS sequence"/>
</dbReference>
<gene>
    <name evidence="6" type="ORF">PIBRA_LOCUS8867</name>
</gene>
<dbReference type="InterPro" id="IPR036440">
    <property type="entry name" value="Peptidase_C15-like_sf"/>
</dbReference>
<dbReference type="AlphaFoldDB" id="A0A9P0XF69"/>
<proteinExistence type="inferred from homology"/>
<evidence type="ECO:0000256" key="3">
    <source>
        <dbReference type="ARBA" id="ARBA00022670"/>
    </source>
</evidence>
<keyword evidence="7" id="KW-1185">Reference proteome</keyword>
<dbReference type="FunFam" id="3.40.630.20:FF:000008">
    <property type="entry name" value="Pyroglutamyl-peptidase 1"/>
    <property type="match status" value="1"/>
</dbReference>
<dbReference type="PANTHER" id="PTHR23402:SF1">
    <property type="entry name" value="PYROGLUTAMYL-PEPTIDASE I"/>
    <property type="match status" value="1"/>
</dbReference>